<organism evidence="2 3">
    <name type="scientific">Gymnopilus junonius</name>
    <name type="common">Spectacular rustgill mushroom</name>
    <name type="synonym">Gymnopilus spectabilis subsp. junonius</name>
    <dbReference type="NCBI Taxonomy" id="109634"/>
    <lineage>
        <taxon>Eukaryota</taxon>
        <taxon>Fungi</taxon>
        <taxon>Dikarya</taxon>
        <taxon>Basidiomycota</taxon>
        <taxon>Agaricomycotina</taxon>
        <taxon>Agaricomycetes</taxon>
        <taxon>Agaricomycetidae</taxon>
        <taxon>Agaricales</taxon>
        <taxon>Agaricineae</taxon>
        <taxon>Hymenogastraceae</taxon>
        <taxon>Gymnopilus</taxon>
    </lineage>
</organism>
<protein>
    <submittedName>
        <fullName evidence="2">Uncharacterized protein</fullName>
    </submittedName>
</protein>
<dbReference type="AlphaFoldDB" id="A0A9P5NFC4"/>
<evidence type="ECO:0000256" key="1">
    <source>
        <dbReference type="SAM" id="MobiDB-lite"/>
    </source>
</evidence>
<comment type="caution">
    <text evidence="2">The sequence shown here is derived from an EMBL/GenBank/DDBJ whole genome shotgun (WGS) entry which is preliminary data.</text>
</comment>
<evidence type="ECO:0000313" key="3">
    <source>
        <dbReference type="Proteomes" id="UP000724874"/>
    </source>
</evidence>
<dbReference type="EMBL" id="JADNYJ010000090">
    <property type="protein sequence ID" value="KAF8887433.1"/>
    <property type="molecule type" value="Genomic_DNA"/>
</dbReference>
<dbReference type="Proteomes" id="UP000724874">
    <property type="component" value="Unassembled WGS sequence"/>
</dbReference>
<proteinExistence type="predicted"/>
<reference evidence="2" key="1">
    <citation type="submission" date="2020-11" db="EMBL/GenBank/DDBJ databases">
        <authorList>
            <consortium name="DOE Joint Genome Institute"/>
            <person name="Ahrendt S."/>
            <person name="Riley R."/>
            <person name="Andreopoulos W."/>
            <person name="LaButti K."/>
            <person name="Pangilinan J."/>
            <person name="Ruiz-duenas F.J."/>
            <person name="Barrasa J.M."/>
            <person name="Sanchez-Garcia M."/>
            <person name="Camarero S."/>
            <person name="Miyauchi S."/>
            <person name="Serrano A."/>
            <person name="Linde D."/>
            <person name="Babiker R."/>
            <person name="Drula E."/>
            <person name="Ayuso-Fernandez I."/>
            <person name="Pacheco R."/>
            <person name="Padilla G."/>
            <person name="Ferreira P."/>
            <person name="Barriuso J."/>
            <person name="Kellner H."/>
            <person name="Castanera R."/>
            <person name="Alfaro M."/>
            <person name="Ramirez L."/>
            <person name="Pisabarro A.G."/>
            <person name="Kuo A."/>
            <person name="Tritt A."/>
            <person name="Lipzen A."/>
            <person name="He G."/>
            <person name="Yan M."/>
            <person name="Ng V."/>
            <person name="Cullen D."/>
            <person name="Martin F."/>
            <person name="Rosso M.-N."/>
            <person name="Henrissat B."/>
            <person name="Hibbett D."/>
            <person name="Martinez A.T."/>
            <person name="Grigoriev I.V."/>
        </authorList>
    </citation>
    <scope>NUCLEOTIDE SEQUENCE</scope>
    <source>
        <strain evidence="2">AH 44721</strain>
    </source>
</reference>
<evidence type="ECO:0000313" key="2">
    <source>
        <dbReference type="EMBL" id="KAF8887433.1"/>
    </source>
</evidence>
<accession>A0A9P5NFC4</accession>
<name>A0A9P5NFC4_GYMJU</name>
<sequence length="171" mass="18978">MLLPPPISSCLPSSEATTDRQQAFGIPPGLRDSVNMYSALAKPHPGLSALSGEPDGPVQQQQQTPKRKHSRDKGLSTTEEGGVLSNVGSFSEWEYQACDEEYLQTPASLLQDALDFCMKTYPSGPHSVCIRWAGRRMLGRTYQVASHLRRRQCKKRVIPHLDSERGRSKVD</sequence>
<gene>
    <name evidence="2" type="ORF">CPB84DRAFT_1749721</name>
</gene>
<feature type="region of interest" description="Disordered" evidence="1">
    <location>
        <begin position="1"/>
        <end position="83"/>
    </location>
</feature>
<keyword evidence="3" id="KW-1185">Reference proteome</keyword>